<organism evidence="6 7">
    <name type="scientific">Solihabitans fulvus</name>
    <dbReference type="NCBI Taxonomy" id="1892852"/>
    <lineage>
        <taxon>Bacteria</taxon>
        <taxon>Bacillati</taxon>
        <taxon>Actinomycetota</taxon>
        <taxon>Actinomycetes</taxon>
        <taxon>Pseudonocardiales</taxon>
        <taxon>Pseudonocardiaceae</taxon>
        <taxon>Solihabitans</taxon>
    </lineage>
</organism>
<dbReference type="InterPro" id="IPR035965">
    <property type="entry name" value="PAS-like_dom_sf"/>
</dbReference>
<dbReference type="SMART" id="SM00091">
    <property type="entry name" value="PAS"/>
    <property type="match status" value="1"/>
</dbReference>
<proteinExistence type="predicted"/>
<dbReference type="OrthoDB" id="46486at2"/>
<name>A0A5B2WR28_9PSEU</name>
<keyword evidence="1" id="KW-0805">Transcription regulation</keyword>
<dbReference type="InterPro" id="IPR036388">
    <property type="entry name" value="WH-like_DNA-bd_sf"/>
</dbReference>
<dbReference type="Proteomes" id="UP000323454">
    <property type="component" value="Unassembled WGS sequence"/>
</dbReference>
<evidence type="ECO:0000259" key="4">
    <source>
        <dbReference type="PROSITE" id="PS50043"/>
    </source>
</evidence>
<dbReference type="SUPFAM" id="SSF55785">
    <property type="entry name" value="PYP-like sensor domain (PAS domain)"/>
    <property type="match status" value="1"/>
</dbReference>
<dbReference type="SUPFAM" id="SSF46894">
    <property type="entry name" value="C-terminal effector domain of the bipartite response regulators"/>
    <property type="match status" value="1"/>
</dbReference>
<keyword evidence="7" id="KW-1185">Reference proteome</keyword>
<dbReference type="PROSITE" id="PS50112">
    <property type="entry name" value="PAS"/>
    <property type="match status" value="1"/>
</dbReference>
<dbReference type="PANTHER" id="PTHR44688">
    <property type="entry name" value="DNA-BINDING TRANSCRIPTIONAL ACTIVATOR DEVR_DOSR"/>
    <property type="match status" value="1"/>
</dbReference>
<keyword evidence="3" id="KW-0804">Transcription</keyword>
<evidence type="ECO:0000313" key="7">
    <source>
        <dbReference type="Proteomes" id="UP000323454"/>
    </source>
</evidence>
<dbReference type="GO" id="GO:0003677">
    <property type="term" value="F:DNA binding"/>
    <property type="evidence" value="ECO:0007669"/>
    <property type="project" value="UniProtKB-KW"/>
</dbReference>
<evidence type="ECO:0000256" key="3">
    <source>
        <dbReference type="ARBA" id="ARBA00023163"/>
    </source>
</evidence>
<evidence type="ECO:0000259" key="5">
    <source>
        <dbReference type="PROSITE" id="PS50112"/>
    </source>
</evidence>
<reference evidence="6 7" key="1">
    <citation type="submission" date="2019-09" db="EMBL/GenBank/DDBJ databases">
        <title>Goodfellowia gen. nov., a new genus of the Pseudonocardineae related to Actinoalloteichus, containing Goodfellowia coeruleoviolacea gen. nov., comb. nov. gen. nov., comb. nov.</title>
        <authorList>
            <person name="Labeda D."/>
        </authorList>
    </citation>
    <scope>NUCLEOTIDE SEQUENCE [LARGE SCALE GENOMIC DNA]</scope>
    <source>
        <strain evidence="6 7">AN110305</strain>
    </source>
</reference>
<dbReference type="Pfam" id="PF00196">
    <property type="entry name" value="GerE"/>
    <property type="match status" value="1"/>
</dbReference>
<dbReference type="PANTHER" id="PTHR44688:SF16">
    <property type="entry name" value="DNA-BINDING TRANSCRIPTIONAL ACTIVATOR DEVR_DOSR"/>
    <property type="match status" value="1"/>
</dbReference>
<comment type="caution">
    <text evidence="6">The sequence shown here is derived from an EMBL/GenBank/DDBJ whole genome shotgun (WGS) entry which is preliminary data.</text>
</comment>
<keyword evidence="2" id="KW-0238">DNA-binding</keyword>
<dbReference type="InterPro" id="IPR013656">
    <property type="entry name" value="PAS_4"/>
</dbReference>
<dbReference type="InterPro" id="IPR000792">
    <property type="entry name" value="Tscrpt_reg_LuxR_C"/>
</dbReference>
<feature type="domain" description="PAS" evidence="5">
    <location>
        <begin position="1"/>
        <end position="68"/>
    </location>
</feature>
<dbReference type="InterPro" id="IPR000014">
    <property type="entry name" value="PAS"/>
</dbReference>
<dbReference type="Pfam" id="PF08448">
    <property type="entry name" value="PAS_4"/>
    <property type="match status" value="1"/>
</dbReference>
<dbReference type="InterPro" id="IPR016032">
    <property type="entry name" value="Sig_transdc_resp-reg_C-effctor"/>
</dbReference>
<protein>
    <submittedName>
        <fullName evidence="6">PAS domain-containing protein</fullName>
    </submittedName>
</protein>
<dbReference type="SMART" id="SM00421">
    <property type="entry name" value="HTH_LUXR"/>
    <property type="match status" value="1"/>
</dbReference>
<evidence type="ECO:0000313" key="6">
    <source>
        <dbReference type="EMBL" id="KAA2254121.1"/>
    </source>
</evidence>
<reference evidence="6 7" key="2">
    <citation type="submission" date="2019-09" db="EMBL/GenBank/DDBJ databases">
        <authorList>
            <person name="Jin C."/>
        </authorList>
    </citation>
    <scope>NUCLEOTIDE SEQUENCE [LARGE SCALE GENOMIC DNA]</scope>
    <source>
        <strain evidence="6 7">AN110305</strain>
    </source>
</reference>
<gene>
    <name evidence="6" type="ORF">F0L68_30935</name>
</gene>
<sequence length="203" mass="22101">MFSTIFERSGMCMARLDPQFRVLDANPDFVRQFDRAPAEMTGRGLLDLMHPSVGDRLGRQLAKLVEGRRSRVSEHVVALRAGGSAFTGELTGVAVQGHDRRTGAIVVLMRPDDQAVPGQVVVDRDRVLTEVDAKILEGVAAGMSTVQLAAQLYLSRQGVEYHVSAMLRKLKAPNRPALVSRAYALGILSVGSWPPKVLPNCVK</sequence>
<dbReference type="NCBIfam" id="TIGR00229">
    <property type="entry name" value="sensory_box"/>
    <property type="match status" value="1"/>
</dbReference>
<dbReference type="AlphaFoldDB" id="A0A5B2WR28"/>
<dbReference type="GO" id="GO:0006355">
    <property type="term" value="P:regulation of DNA-templated transcription"/>
    <property type="evidence" value="ECO:0007669"/>
    <property type="project" value="InterPro"/>
</dbReference>
<evidence type="ECO:0000256" key="1">
    <source>
        <dbReference type="ARBA" id="ARBA00023015"/>
    </source>
</evidence>
<evidence type="ECO:0000256" key="2">
    <source>
        <dbReference type="ARBA" id="ARBA00023125"/>
    </source>
</evidence>
<accession>A0A5B2WR28</accession>
<dbReference type="Gene3D" id="3.30.450.20">
    <property type="entry name" value="PAS domain"/>
    <property type="match status" value="1"/>
</dbReference>
<dbReference type="EMBL" id="VUOB01000063">
    <property type="protein sequence ID" value="KAA2254121.1"/>
    <property type="molecule type" value="Genomic_DNA"/>
</dbReference>
<dbReference type="CDD" id="cd00130">
    <property type="entry name" value="PAS"/>
    <property type="match status" value="1"/>
</dbReference>
<dbReference type="PROSITE" id="PS50043">
    <property type="entry name" value="HTH_LUXR_2"/>
    <property type="match status" value="1"/>
</dbReference>
<feature type="domain" description="HTH luxR-type" evidence="4">
    <location>
        <begin position="121"/>
        <end position="186"/>
    </location>
</feature>
<dbReference type="CDD" id="cd06170">
    <property type="entry name" value="LuxR_C_like"/>
    <property type="match status" value="1"/>
</dbReference>
<dbReference type="Gene3D" id="1.10.10.10">
    <property type="entry name" value="Winged helix-like DNA-binding domain superfamily/Winged helix DNA-binding domain"/>
    <property type="match status" value="1"/>
</dbReference>